<proteinExistence type="predicted"/>
<protein>
    <submittedName>
        <fullName evidence="2">Uncharacterized protein</fullName>
    </submittedName>
</protein>
<reference evidence="2 3" key="1">
    <citation type="submission" date="2020-05" db="EMBL/GenBank/DDBJ databases">
        <title>Identification and distribution of gene clusters putatively required for synthesis of sphingolipid metabolism inhibitors in phylogenetically diverse species of the filamentous fungus Fusarium.</title>
        <authorList>
            <person name="Kim H.-S."/>
            <person name="Busman M."/>
            <person name="Brown D.W."/>
            <person name="Divon H."/>
            <person name="Uhlig S."/>
            <person name="Proctor R.H."/>
        </authorList>
    </citation>
    <scope>NUCLEOTIDE SEQUENCE [LARGE SCALE GENOMIC DNA]</scope>
    <source>
        <strain evidence="2 3">NRRL 26131</strain>
    </source>
</reference>
<dbReference type="EMBL" id="JAAQPF010000224">
    <property type="protein sequence ID" value="KAF5710220.1"/>
    <property type="molecule type" value="Genomic_DNA"/>
</dbReference>
<dbReference type="Proteomes" id="UP000532311">
    <property type="component" value="Unassembled WGS sequence"/>
</dbReference>
<sequence>MLQPRHVIEISDDDDDDAPEIEESEWKKKLFASLNAIQAEPRLVSFRSYHEFVNPGLKIGGQQIIPLPLTDHYADIIKELSHSVQGTDNKAQNVWELDRAQFDLINPAWQLCLDRIAQDITKELDIQNALLSPKKLTLQGPGPIVDQDQSLEQSDRIVGHISICLPSEHHGGDIGVSLGGRRKTVSTAASSALALSAIGWISSAHSLATELVSGYRLTISYIVHRSNDGKSNAPSSYVGSGRLGEVLQMWQRRHFGTKKILYKLDDKKGTGVLSLREATGRDKAVCEALSTACSEAGLYMLFAEITHEVTDNLIRKTVESSINGLFTPEGQFLAENKELDAENEVLGFDVDRQWDLEPASDDDEGMSNEHLMEEHEMTRRWHDHAVLLIPKEGLLDLVRPDDSRNTSPQPRRHTRDHETHHPGVAPVVAMVVDDLEKNPSGTIKVAENIIDKLCDSGTDTQVLYTCINPIVNWCLRSGYMPLYTAAFRKTPITVVHVLAEYLAGKYEGSEDSIDWKEWLDGITKKPIVELGLLYRDFSHTILAVSPPVWKSFDKWLETIMDEKLNTELNWEYKDLEMILDLIRLRCDSTQWIVNRLEPAEEGWLVETPRHDLICGPFIRLITECHAIGAFVEASKVVEETFSLFVAEKARWILVQDPFGIIFCLITPLIRLSADGLWRKIPALLDTLELLVRKIIRLDLPRQSQAGGGLVFRERGCGFCGDCAALDRFLTSPEKTLWEFNAPKARRLHIEHAIGVEKSLQALRILDQTTGTCEKLTVTKTGAQAEPDLRSWVFNYNGLERVLQPLRGDFMKKALGEKRYREINLLAGCDGHFQRVSSDHRNKMDVDTSVRNTWELDASKFNLVNKKWFEDFSPRIQRDTTNGLCIFELRADPHKPLPHEPDPDRSSKPIHSRALKSMLDHLYTKPSLCFRDLKSRDRSVGRCLNEICSEASFYFMLGQTTHSQVDCDGCQRQTTLMILYNLNGDQLSPKLVLDFEDFLDYDIGRKAARSEDDGCLFGKAEVARVFHFQKTRYNLRLHGSSATIVSFSGSSKSTGMKKNEYFELLFEKLYLELKGPF</sequence>
<organism evidence="2 3">
    <name type="scientific">Fusarium globosum</name>
    <dbReference type="NCBI Taxonomy" id="78864"/>
    <lineage>
        <taxon>Eukaryota</taxon>
        <taxon>Fungi</taxon>
        <taxon>Dikarya</taxon>
        <taxon>Ascomycota</taxon>
        <taxon>Pezizomycotina</taxon>
        <taxon>Sordariomycetes</taxon>
        <taxon>Hypocreomycetidae</taxon>
        <taxon>Hypocreales</taxon>
        <taxon>Nectriaceae</taxon>
        <taxon>Fusarium</taxon>
        <taxon>Fusarium fujikuroi species complex</taxon>
    </lineage>
</organism>
<accession>A0A8H6DBA4</accession>
<evidence type="ECO:0000256" key="1">
    <source>
        <dbReference type="SAM" id="MobiDB-lite"/>
    </source>
</evidence>
<evidence type="ECO:0000313" key="2">
    <source>
        <dbReference type="EMBL" id="KAF5710220.1"/>
    </source>
</evidence>
<dbReference type="PANTHER" id="PTHR33099:SF7">
    <property type="entry name" value="MYND-TYPE DOMAIN-CONTAINING PROTEIN"/>
    <property type="match status" value="1"/>
</dbReference>
<comment type="caution">
    <text evidence="2">The sequence shown here is derived from an EMBL/GenBank/DDBJ whole genome shotgun (WGS) entry which is preliminary data.</text>
</comment>
<dbReference type="PANTHER" id="PTHR33099">
    <property type="entry name" value="FE2OG DIOXYGENASE DOMAIN-CONTAINING PROTEIN"/>
    <property type="match status" value="1"/>
</dbReference>
<name>A0A8H6DBA4_9HYPO</name>
<feature type="region of interest" description="Disordered" evidence="1">
    <location>
        <begin position="398"/>
        <end position="422"/>
    </location>
</feature>
<gene>
    <name evidence="2" type="ORF">FGLOB1_5595</name>
</gene>
<evidence type="ECO:0000313" key="3">
    <source>
        <dbReference type="Proteomes" id="UP000532311"/>
    </source>
</evidence>
<dbReference type="AlphaFoldDB" id="A0A8H6DBA4"/>
<keyword evidence="3" id="KW-1185">Reference proteome</keyword>